<dbReference type="InterPro" id="IPR008893">
    <property type="entry name" value="WGR_domain"/>
</dbReference>
<dbReference type="eggNOG" id="COG3831">
    <property type="taxonomic scope" value="Bacteria"/>
</dbReference>
<comment type="caution">
    <text evidence="2">The sequence shown here is derived from an EMBL/GenBank/DDBJ whole genome shotgun (WGS) entry which is preliminary data.</text>
</comment>
<gene>
    <name evidence="2" type="ORF">NB231_06201</name>
</gene>
<dbReference type="InterPro" id="IPR049809">
    <property type="entry name" value="YehF/YfeS-like_WGR"/>
</dbReference>
<dbReference type="HOGENOM" id="CLU_155888_0_0_6"/>
<dbReference type="InterPro" id="IPR036930">
    <property type="entry name" value="WGR_dom_sf"/>
</dbReference>
<dbReference type="SMART" id="SM00773">
    <property type="entry name" value="WGR"/>
    <property type="match status" value="1"/>
</dbReference>
<accession>A4BQV7</accession>
<dbReference type="Pfam" id="PF05406">
    <property type="entry name" value="WGR"/>
    <property type="match status" value="1"/>
</dbReference>
<dbReference type="Gene3D" id="2.20.140.10">
    <property type="entry name" value="WGR domain"/>
    <property type="match status" value="1"/>
</dbReference>
<evidence type="ECO:0000313" key="3">
    <source>
        <dbReference type="Proteomes" id="UP000003374"/>
    </source>
</evidence>
<dbReference type="CDD" id="cd07996">
    <property type="entry name" value="WGR_MMR_like"/>
    <property type="match status" value="1"/>
</dbReference>
<dbReference type="EMBL" id="AAOF01000005">
    <property type="protein sequence ID" value="EAR21957.1"/>
    <property type="molecule type" value="Genomic_DNA"/>
</dbReference>
<dbReference type="RefSeq" id="WP_005000585.1">
    <property type="nucleotide sequence ID" value="NZ_CH672427.1"/>
</dbReference>
<reference evidence="2 3" key="1">
    <citation type="submission" date="2006-02" db="EMBL/GenBank/DDBJ databases">
        <authorList>
            <person name="Waterbury J."/>
            <person name="Ferriera S."/>
            <person name="Johnson J."/>
            <person name="Kravitz S."/>
            <person name="Halpern A."/>
            <person name="Remington K."/>
            <person name="Beeson K."/>
            <person name="Tran B."/>
            <person name="Rogers Y.-H."/>
            <person name="Friedman R."/>
            <person name="Venter J.C."/>
        </authorList>
    </citation>
    <scope>NUCLEOTIDE SEQUENCE [LARGE SCALE GENOMIC DNA]</scope>
    <source>
        <strain evidence="2 3">Nb-231</strain>
    </source>
</reference>
<sequence>MKHISREELQIEPSDAVRLERIDPERNVYRFYHVVLWPDLFGGVALVREWGRIGQGGTVRRDPHDELSAARRALQALIRRKCRRGYRVIA</sequence>
<proteinExistence type="predicted"/>
<dbReference type="PROSITE" id="PS51977">
    <property type="entry name" value="WGR"/>
    <property type="match status" value="1"/>
</dbReference>
<dbReference type="AlphaFoldDB" id="A4BQV7"/>
<organism evidence="2 3">
    <name type="scientific">Nitrococcus mobilis Nb-231</name>
    <dbReference type="NCBI Taxonomy" id="314278"/>
    <lineage>
        <taxon>Bacteria</taxon>
        <taxon>Pseudomonadati</taxon>
        <taxon>Pseudomonadota</taxon>
        <taxon>Gammaproteobacteria</taxon>
        <taxon>Chromatiales</taxon>
        <taxon>Ectothiorhodospiraceae</taxon>
        <taxon>Nitrococcus</taxon>
    </lineage>
</organism>
<protein>
    <recommendedName>
        <fullName evidence="1">WGR domain-containing protein</fullName>
    </recommendedName>
</protein>
<dbReference type="SUPFAM" id="SSF142921">
    <property type="entry name" value="WGR domain-like"/>
    <property type="match status" value="1"/>
</dbReference>
<evidence type="ECO:0000313" key="2">
    <source>
        <dbReference type="EMBL" id="EAR21957.1"/>
    </source>
</evidence>
<dbReference type="Proteomes" id="UP000003374">
    <property type="component" value="Unassembled WGS sequence"/>
</dbReference>
<evidence type="ECO:0000259" key="1">
    <source>
        <dbReference type="PROSITE" id="PS51977"/>
    </source>
</evidence>
<feature type="domain" description="WGR" evidence="1">
    <location>
        <begin position="8"/>
        <end position="90"/>
    </location>
</feature>
<keyword evidence="3" id="KW-1185">Reference proteome</keyword>
<name>A4BQV7_9GAMM</name>